<dbReference type="Pfam" id="PF00018">
    <property type="entry name" value="SH3_1"/>
    <property type="match status" value="1"/>
</dbReference>
<dbReference type="PANTHER" id="PTHR46026">
    <property type="entry name" value="RHO-TYPE GUANINE NUCLEOTIDE EXCHANGE FACTOR, ISOFORM F"/>
    <property type="match status" value="1"/>
</dbReference>
<feature type="compositionally biased region" description="Pro residues" evidence="3">
    <location>
        <begin position="682"/>
        <end position="703"/>
    </location>
</feature>
<protein>
    <submittedName>
        <fullName evidence="5">LAME_0C02058g1_1</fullName>
    </submittedName>
</protein>
<keyword evidence="1 2" id="KW-0728">SH3 domain</keyword>
<dbReference type="InterPro" id="IPR001452">
    <property type="entry name" value="SH3_domain"/>
</dbReference>
<feature type="compositionally biased region" description="Basic and acidic residues" evidence="3">
    <location>
        <begin position="390"/>
        <end position="405"/>
    </location>
</feature>
<dbReference type="AlphaFoldDB" id="A0A1G4IZC3"/>
<proteinExistence type="predicted"/>
<feature type="compositionally biased region" description="Basic and acidic residues" evidence="3">
    <location>
        <begin position="751"/>
        <end position="762"/>
    </location>
</feature>
<accession>A0A1G4IZC3</accession>
<feature type="region of interest" description="Disordered" evidence="3">
    <location>
        <begin position="609"/>
        <end position="802"/>
    </location>
</feature>
<feature type="domain" description="SH3" evidence="4">
    <location>
        <begin position="5"/>
        <end position="69"/>
    </location>
</feature>
<feature type="compositionally biased region" description="Polar residues" evidence="3">
    <location>
        <begin position="261"/>
        <end position="271"/>
    </location>
</feature>
<feature type="compositionally biased region" description="Pro residues" evidence="3">
    <location>
        <begin position="655"/>
        <end position="673"/>
    </location>
</feature>
<dbReference type="Pfam" id="PF25459">
    <property type="entry name" value="AIM3_BBC1_C"/>
    <property type="match status" value="1"/>
</dbReference>
<feature type="compositionally biased region" description="Basic and acidic residues" evidence="3">
    <location>
        <begin position="510"/>
        <end position="522"/>
    </location>
</feature>
<organism evidence="5 6">
    <name type="scientific">Lachancea meyersii CBS 8951</name>
    <dbReference type="NCBI Taxonomy" id="1266667"/>
    <lineage>
        <taxon>Eukaryota</taxon>
        <taxon>Fungi</taxon>
        <taxon>Dikarya</taxon>
        <taxon>Ascomycota</taxon>
        <taxon>Saccharomycotina</taxon>
        <taxon>Saccharomycetes</taxon>
        <taxon>Saccharomycetales</taxon>
        <taxon>Saccharomycetaceae</taxon>
        <taxon>Lachancea</taxon>
    </lineage>
</organism>
<dbReference type="SUPFAM" id="SSF50044">
    <property type="entry name" value="SH3-domain"/>
    <property type="match status" value="1"/>
</dbReference>
<evidence type="ECO:0000256" key="1">
    <source>
        <dbReference type="ARBA" id="ARBA00022443"/>
    </source>
</evidence>
<feature type="compositionally biased region" description="Acidic residues" evidence="3">
    <location>
        <begin position="320"/>
        <end position="334"/>
    </location>
</feature>
<feature type="compositionally biased region" description="Basic and acidic residues" evidence="3">
    <location>
        <begin position="188"/>
        <end position="207"/>
    </location>
</feature>
<dbReference type="SMART" id="SM00326">
    <property type="entry name" value="SH3"/>
    <property type="match status" value="1"/>
</dbReference>
<feature type="compositionally biased region" description="Polar residues" evidence="3">
    <location>
        <begin position="830"/>
        <end position="864"/>
    </location>
</feature>
<dbReference type="InterPro" id="IPR036028">
    <property type="entry name" value="SH3-like_dom_sf"/>
</dbReference>
<dbReference type="PROSITE" id="PS50002">
    <property type="entry name" value="SH3"/>
    <property type="match status" value="1"/>
</dbReference>
<evidence type="ECO:0000313" key="5">
    <source>
        <dbReference type="EMBL" id="SCU82611.1"/>
    </source>
</evidence>
<feature type="compositionally biased region" description="Acidic residues" evidence="3">
    <location>
        <begin position="738"/>
        <end position="749"/>
    </location>
</feature>
<evidence type="ECO:0000256" key="3">
    <source>
        <dbReference type="SAM" id="MobiDB-lite"/>
    </source>
</evidence>
<name>A0A1G4IZC3_9SACH</name>
<keyword evidence="6" id="KW-1185">Reference proteome</keyword>
<evidence type="ECO:0000256" key="2">
    <source>
        <dbReference type="PROSITE-ProRule" id="PRU00192"/>
    </source>
</evidence>
<feature type="compositionally biased region" description="Basic and acidic residues" evidence="3">
    <location>
        <begin position="335"/>
        <end position="359"/>
    </location>
</feature>
<dbReference type="InterPro" id="IPR035552">
    <property type="entry name" value="Mti1_SH3"/>
</dbReference>
<sequence>MGDSNPPFEVLAQFPYTSEHADDLNFEKGTLITVQSVEDDEWYFGEYLDEQGSLQEGIFPRSFVTTVEKPKKHSASTKTEGGTESEKLAEPASIAEIKEPRFPQEQFDQIKTEAPGKQNVAIEKNENDEKDDTMKPVSPMEETVASKKVSPEIPAPAKPDPTGFSTTKPSVSSQQSGAQAPTPAVAKSSDHDTNFEEHPKMSLKERIALLQEQQRINQEKEQERQQKLLEKEKKHARHEAAIIQESPELLPESAASDIGVNPQQASVSRRTTVPEISHVEIPGANAELQDSGPKLPASNVVHDSSSPEAKGDDNRSYLVSEEEEEDEAEEDHAESEEGKIEIQEDEEEARRAALRDRMAKLSGAGRMGMPVSFNPFGIPGSSRTSTALPKKTERQETSQKVETDLPRAVPMLPFADPQALQRIQKDVPGDNSARKEDEEPPSADFLSQKGQDLINEQPGAPKLTHEYAKLANPPAPLDTPGMLADAEDEAGPVESNYFGKDSEQALNLSERSETLSLDHNDDALQEQEILSVEKNRPEFGSGHVSDSTGYESSVEETAAAISKPAKSMPSLTKQAIHHAASAADELQAKSLQDQINDDEILDGELSASSCKILEPQSKPEQSAFLSSDKKENVERVLPIGASSKEATAEDRRVVPPIPKQVPISSAPPIPSTKPAPSTAYVPPVPLTKPAPPTSSVPPLPTAPPIFIRETSQEVENSQEVDIWPGAVKRSSMISVQEEPFESYSEDSGEPEASHPHLHHDAPKVAPPPPLPQLATSDVQPGGGPRSPPPPLPPSKSHFADPVKGDKHLVTKKEFVSEKGALPIPISSANVSSKHHVSPSTASFKDGSINQNAGRKLPMSSSGAQVPNVEPFDKQVKRAQTFETNDINQMPTINFDQADRWWLEKVIPAGLVSGNRLKYIWEIDDNIFNKRSGEQWTMRDFYILFEDYSQLHATVVFNVSNPHQTVKFWQQFLPSPSSNRKLDEFASRIGYRIFETANQSINRPSQDFVYHLITSMKDSVVPPIASRTYGVPLLTFSPDGALDEEALKSVRPGDILVVRRGKFQSHGKLLQKTTHEIGMDAIPFAGVITEYDFSKNKFRVIEEQNGKTRQASYRIHDMKSGKLKVFRVVDRSYVGW</sequence>
<dbReference type="CDD" id="cd11887">
    <property type="entry name" value="SH3_Bbc1"/>
    <property type="match status" value="1"/>
</dbReference>
<dbReference type="OrthoDB" id="207120at2759"/>
<feature type="region of interest" description="Disordered" evidence="3">
    <location>
        <begin position="68"/>
        <end position="579"/>
    </location>
</feature>
<reference evidence="6" key="1">
    <citation type="submission" date="2016-03" db="EMBL/GenBank/DDBJ databases">
        <authorList>
            <person name="Devillers Hugo."/>
        </authorList>
    </citation>
    <scope>NUCLEOTIDE SEQUENCE [LARGE SCALE GENOMIC DNA]</scope>
</reference>
<dbReference type="EMBL" id="LT598479">
    <property type="protein sequence ID" value="SCU82611.1"/>
    <property type="molecule type" value="Genomic_DNA"/>
</dbReference>
<evidence type="ECO:0000313" key="6">
    <source>
        <dbReference type="Proteomes" id="UP000191144"/>
    </source>
</evidence>
<feature type="compositionally biased region" description="Basic and acidic residues" evidence="3">
    <location>
        <begin position="423"/>
        <end position="437"/>
    </location>
</feature>
<gene>
    <name evidence="5" type="ORF">LAME_0C02058G</name>
</gene>
<dbReference type="Gene3D" id="2.30.30.40">
    <property type="entry name" value="SH3 Domains"/>
    <property type="match status" value="1"/>
</dbReference>
<dbReference type="Proteomes" id="UP000191144">
    <property type="component" value="Chromosome C"/>
</dbReference>
<feature type="region of interest" description="Disordered" evidence="3">
    <location>
        <begin position="830"/>
        <end position="866"/>
    </location>
</feature>
<evidence type="ECO:0000259" key="4">
    <source>
        <dbReference type="PROSITE" id="PS50002"/>
    </source>
</evidence>
<dbReference type="PANTHER" id="PTHR46026:SF1">
    <property type="entry name" value="RHO-TYPE GUANINE NUCLEOTIDE EXCHANGE FACTOR, ISOFORM F"/>
    <property type="match status" value="1"/>
</dbReference>
<dbReference type="InterPro" id="IPR057402">
    <property type="entry name" value="AIM3_BBC1_C"/>
</dbReference>
<feature type="compositionally biased region" description="Polar residues" evidence="3">
    <location>
        <begin position="163"/>
        <end position="179"/>
    </location>
</feature>
<feature type="compositionally biased region" description="Basic and acidic residues" evidence="3">
    <location>
        <begin position="217"/>
        <end position="233"/>
    </location>
</feature>